<dbReference type="AlphaFoldDB" id="A0A9Q3EXQ6"/>
<evidence type="ECO:0000313" key="1">
    <source>
        <dbReference type="EMBL" id="MBW0526746.1"/>
    </source>
</evidence>
<dbReference type="Proteomes" id="UP000765509">
    <property type="component" value="Unassembled WGS sequence"/>
</dbReference>
<dbReference type="OrthoDB" id="8064356at2759"/>
<evidence type="ECO:0000313" key="2">
    <source>
        <dbReference type="Proteomes" id="UP000765509"/>
    </source>
</evidence>
<proteinExistence type="predicted"/>
<comment type="caution">
    <text evidence="1">The sequence shown here is derived from an EMBL/GenBank/DDBJ whole genome shotgun (WGS) entry which is preliminary data.</text>
</comment>
<reference evidence="1" key="1">
    <citation type="submission" date="2021-03" db="EMBL/GenBank/DDBJ databases">
        <title>Draft genome sequence of rust myrtle Austropuccinia psidii MF-1, a brazilian biotype.</title>
        <authorList>
            <person name="Quecine M.C."/>
            <person name="Pachon D.M.R."/>
            <person name="Bonatelli M.L."/>
            <person name="Correr F.H."/>
            <person name="Franceschini L.M."/>
            <person name="Leite T.F."/>
            <person name="Margarido G.R.A."/>
            <person name="Almeida C.A."/>
            <person name="Ferrarezi J.A."/>
            <person name="Labate C.A."/>
        </authorList>
    </citation>
    <scope>NUCLEOTIDE SEQUENCE</scope>
    <source>
        <strain evidence="1">MF-1</strain>
    </source>
</reference>
<keyword evidence="2" id="KW-1185">Reference proteome</keyword>
<protein>
    <recommendedName>
        <fullName evidence="3">Reverse transcriptase Ty1/copia-type domain-containing protein</fullName>
    </recommendedName>
</protein>
<accession>A0A9Q3EXQ6</accession>
<organism evidence="1 2">
    <name type="scientific">Austropuccinia psidii MF-1</name>
    <dbReference type="NCBI Taxonomy" id="1389203"/>
    <lineage>
        <taxon>Eukaryota</taxon>
        <taxon>Fungi</taxon>
        <taxon>Dikarya</taxon>
        <taxon>Basidiomycota</taxon>
        <taxon>Pucciniomycotina</taxon>
        <taxon>Pucciniomycetes</taxon>
        <taxon>Pucciniales</taxon>
        <taxon>Sphaerophragmiaceae</taxon>
        <taxon>Austropuccinia</taxon>
    </lineage>
</organism>
<name>A0A9Q3EXQ6_9BASI</name>
<dbReference type="EMBL" id="AVOT02032914">
    <property type="protein sequence ID" value="MBW0526746.1"/>
    <property type="molecule type" value="Genomic_DNA"/>
</dbReference>
<gene>
    <name evidence="1" type="ORF">O181_066461</name>
</gene>
<sequence>MGFVSMEVDQSLYIFQNQGAVIAIWVHVDNGVVISNLPDNMSNFKNALCAELNIKWSDEVQQIFGLECAIGAGEVAIAQRSLTDSILDAYPRQVLQQDLPMGSMVPDEAILDPTPFRSVIGSLAYLVCGSRPDLSFAVNYLSFHSMGPTAAHWDLLDHVIGYLLKT</sequence>
<evidence type="ECO:0008006" key="3">
    <source>
        <dbReference type="Google" id="ProtNLM"/>
    </source>
</evidence>